<accession>A0AAC9YSL3</accession>
<evidence type="ECO:0000256" key="7">
    <source>
        <dbReference type="ARBA" id="ARBA00023239"/>
    </source>
</evidence>
<evidence type="ECO:0000256" key="6">
    <source>
        <dbReference type="ARBA" id="ARBA00023102"/>
    </source>
</evidence>
<dbReference type="EMBL" id="CP016770">
    <property type="protein sequence ID" value="ASY11439.1"/>
    <property type="molecule type" value="Genomic_DNA"/>
</dbReference>
<dbReference type="InterPro" id="IPR050064">
    <property type="entry name" value="IGPS_HisA/HisF"/>
</dbReference>
<evidence type="ECO:0000256" key="11">
    <source>
        <dbReference type="RuleBase" id="RU003657"/>
    </source>
</evidence>
<evidence type="ECO:0000256" key="10">
    <source>
        <dbReference type="ARBA" id="ARBA00047838"/>
    </source>
</evidence>
<evidence type="ECO:0000256" key="9">
    <source>
        <dbReference type="ARBA" id="ARBA00030264"/>
    </source>
</evidence>
<dbReference type="RefSeq" id="WP_095695879.1">
    <property type="nucleotide sequence ID" value="NZ_CP016770.1"/>
</dbReference>
<dbReference type="CDD" id="cd04731">
    <property type="entry name" value="HisF"/>
    <property type="match status" value="1"/>
</dbReference>
<reference evidence="12 13" key="1">
    <citation type="submission" date="2016-07" db="EMBL/GenBank/DDBJ databases">
        <title>High microdiversification within the ubiquitous acI lineage of Actinobacteria.</title>
        <authorList>
            <person name="Neuenschwander S.M."/>
            <person name="Salcher M."/>
            <person name="Ghai R."/>
            <person name="Pernthaler J."/>
        </authorList>
    </citation>
    <scope>NUCLEOTIDE SEQUENCE [LARGE SCALE GENOMIC DNA]</scope>
    <source>
        <strain evidence="12">MMS-21-155</strain>
    </source>
</reference>
<dbReference type="InterPro" id="IPR011060">
    <property type="entry name" value="RibuloseP-bd_barrel"/>
</dbReference>
<sequence>MRNIRVIARLDIKGPNLIKGVHLEGLRVVGDPIEFAAHYYREGIDEILFMDSVASLYGRNHLAEIISLTANDIFVPITVGGGIRTVKDAKDVLKSGADKIAINSAAVARPALIKEIAEDFGSQATVLSIEAKKNQNGSWEVYTDNGREKSGLLVSEWVEEAASLGAGEVLVTSIDKEGTGRGFDIELMRQISKKVTVPIIASGGMGKISDIHELISQTDISAVAIANSLHYRKISISEIKKEIALSGFKVRI</sequence>
<dbReference type="PANTHER" id="PTHR21235:SF2">
    <property type="entry name" value="IMIDAZOLE GLYCEROL PHOSPHATE SYNTHASE HISHF"/>
    <property type="match status" value="1"/>
</dbReference>
<gene>
    <name evidence="12" type="ORF">A1s21155_00165</name>
</gene>
<protein>
    <recommendedName>
        <fullName evidence="4">imidazole glycerol-phosphate synthase</fullName>
        <ecNumber evidence="4">4.3.2.10</ecNumber>
    </recommendedName>
    <alternativeName>
        <fullName evidence="9">IGP synthase cyclase subunit</fullName>
    </alternativeName>
</protein>
<dbReference type="AlphaFoldDB" id="A0AAC9YSL3"/>
<dbReference type="InterPro" id="IPR006062">
    <property type="entry name" value="His_biosynth"/>
</dbReference>
<keyword evidence="13" id="KW-1185">Reference proteome</keyword>
<dbReference type="GeneID" id="300656557"/>
<organism evidence="12 13">
    <name type="scientific">Candidatus Planktophila dulcis</name>
    <dbReference type="NCBI Taxonomy" id="1884914"/>
    <lineage>
        <taxon>Bacteria</taxon>
        <taxon>Bacillati</taxon>
        <taxon>Actinomycetota</taxon>
        <taxon>Actinomycetes</taxon>
        <taxon>Candidatus Nanopelagicales</taxon>
        <taxon>Candidatus Nanopelagicaceae</taxon>
        <taxon>Candidatus Planktophila</taxon>
    </lineage>
</organism>
<dbReference type="InterPro" id="IPR013785">
    <property type="entry name" value="Aldolase_TIM"/>
</dbReference>
<dbReference type="GO" id="GO:0016829">
    <property type="term" value="F:lyase activity"/>
    <property type="evidence" value="ECO:0007669"/>
    <property type="project" value="UniProtKB-KW"/>
</dbReference>
<dbReference type="Gene3D" id="3.20.20.70">
    <property type="entry name" value="Aldolase class I"/>
    <property type="match status" value="1"/>
</dbReference>
<dbReference type="InterPro" id="IPR004651">
    <property type="entry name" value="HisF"/>
</dbReference>
<dbReference type="EC" id="4.3.2.10" evidence="4"/>
<evidence type="ECO:0000313" key="12">
    <source>
        <dbReference type="EMBL" id="ASY11439.1"/>
    </source>
</evidence>
<evidence type="ECO:0000256" key="8">
    <source>
        <dbReference type="ARBA" id="ARBA00025475"/>
    </source>
</evidence>
<comment type="catalytic activity">
    <reaction evidence="10">
        <text>5-[(5-phospho-1-deoxy-D-ribulos-1-ylimino)methylamino]-1-(5-phospho-beta-D-ribosyl)imidazole-4-carboxamide + L-glutamine = D-erythro-1-(imidazol-4-yl)glycerol 3-phosphate + 5-amino-1-(5-phospho-beta-D-ribosyl)imidazole-4-carboxamide + L-glutamate + H(+)</text>
        <dbReference type="Rhea" id="RHEA:24793"/>
        <dbReference type="ChEBI" id="CHEBI:15378"/>
        <dbReference type="ChEBI" id="CHEBI:29985"/>
        <dbReference type="ChEBI" id="CHEBI:58278"/>
        <dbReference type="ChEBI" id="CHEBI:58359"/>
        <dbReference type="ChEBI" id="CHEBI:58475"/>
        <dbReference type="ChEBI" id="CHEBI:58525"/>
        <dbReference type="EC" id="4.3.2.10"/>
    </reaction>
</comment>
<dbReference type="KEGG" id="plak:A1s21155_00165"/>
<evidence type="ECO:0000256" key="5">
    <source>
        <dbReference type="ARBA" id="ARBA00022605"/>
    </source>
</evidence>
<comment type="function">
    <text evidence="8">IGPS catalyzes the conversion of PRFAR and glutamine to IGP, AICAR and glutamate. The HisF subunit catalyzes the cyclization activity that produces IGP and AICAR from PRFAR using the ammonia provided by the HisH subunit.</text>
</comment>
<comment type="subunit">
    <text evidence="3">Heterodimer of HisH and HisF.</text>
</comment>
<comment type="similarity">
    <text evidence="2 11">Belongs to the HisA/HisF family.</text>
</comment>
<dbReference type="PANTHER" id="PTHR21235">
    <property type="entry name" value="IMIDAZOLE GLYCEROL PHOSPHATE SYNTHASE SUBUNIT HISF/H IGP SYNTHASE SUBUNIT HISF/H"/>
    <property type="match status" value="1"/>
</dbReference>
<dbReference type="SUPFAM" id="SSF51366">
    <property type="entry name" value="Ribulose-phoshate binding barrel"/>
    <property type="match status" value="1"/>
</dbReference>
<keyword evidence="7" id="KW-0456">Lyase</keyword>
<proteinExistence type="inferred from homology"/>
<comment type="pathway">
    <text evidence="1">Amino-acid biosynthesis; L-histidine biosynthesis; L-histidine from 5-phospho-alpha-D-ribose 1-diphosphate: step 5/9.</text>
</comment>
<evidence type="ECO:0000256" key="3">
    <source>
        <dbReference type="ARBA" id="ARBA00011152"/>
    </source>
</evidence>
<dbReference type="GO" id="GO:0000107">
    <property type="term" value="F:imidazoleglycerol-phosphate synthase activity"/>
    <property type="evidence" value="ECO:0007669"/>
    <property type="project" value="InterPro"/>
</dbReference>
<keyword evidence="6 11" id="KW-0368">Histidine biosynthesis</keyword>
<keyword evidence="5 11" id="KW-0028">Amino-acid biosynthesis</keyword>
<evidence type="ECO:0000256" key="4">
    <source>
        <dbReference type="ARBA" id="ARBA00012809"/>
    </source>
</evidence>
<dbReference type="Pfam" id="PF00977">
    <property type="entry name" value="His_biosynth"/>
    <property type="match status" value="1"/>
</dbReference>
<name>A0AAC9YSL3_9ACTN</name>
<evidence type="ECO:0000256" key="2">
    <source>
        <dbReference type="ARBA" id="ARBA00009667"/>
    </source>
</evidence>
<evidence type="ECO:0000313" key="13">
    <source>
        <dbReference type="Proteomes" id="UP000217216"/>
    </source>
</evidence>
<evidence type="ECO:0000256" key="1">
    <source>
        <dbReference type="ARBA" id="ARBA00005091"/>
    </source>
</evidence>
<dbReference type="GO" id="GO:0000105">
    <property type="term" value="P:L-histidine biosynthetic process"/>
    <property type="evidence" value="ECO:0007669"/>
    <property type="project" value="UniProtKB-KW"/>
</dbReference>
<dbReference type="Proteomes" id="UP000217216">
    <property type="component" value="Chromosome"/>
</dbReference>